<dbReference type="PROSITE" id="PS51257">
    <property type="entry name" value="PROKAR_LIPOPROTEIN"/>
    <property type="match status" value="1"/>
</dbReference>
<gene>
    <name evidence="3" type="ORF">GCM10023144_22090</name>
</gene>
<dbReference type="Proteomes" id="UP001501671">
    <property type="component" value="Unassembled WGS sequence"/>
</dbReference>
<dbReference type="PANTHER" id="PTHR30203">
    <property type="entry name" value="OUTER MEMBRANE CATION EFFLUX PROTEIN"/>
    <property type="match status" value="1"/>
</dbReference>
<name>A0ABP8GZV1_9BURK</name>
<reference evidence="4" key="1">
    <citation type="journal article" date="2019" name="Int. J. Syst. Evol. Microbiol.">
        <title>The Global Catalogue of Microorganisms (GCM) 10K type strain sequencing project: providing services to taxonomists for standard genome sequencing and annotation.</title>
        <authorList>
            <consortium name="The Broad Institute Genomics Platform"/>
            <consortium name="The Broad Institute Genome Sequencing Center for Infectious Disease"/>
            <person name="Wu L."/>
            <person name="Ma J."/>
        </authorList>
    </citation>
    <scope>NUCLEOTIDE SEQUENCE [LARGE SCALE GENOMIC DNA]</scope>
    <source>
        <strain evidence="4">JCM 17666</strain>
    </source>
</reference>
<dbReference type="InterPro" id="IPR010131">
    <property type="entry name" value="MdtP/NodT-like"/>
</dbReference>
<sequence length="482" mass="51296">MKLSISFPRLVPLSVALAVLSLAGCAAVGPDYRGAPDVAQPAAFARAPATGVTAGPAAAAWWEALGDAQLNALVADALARSPDLRAARARLRQARASLVEARRNALPSASANAAYVHARLPPGGLTGGGDGEGGGATSMNLYNASFDATWELDLFGGTRRAIEAAVAEADAVQADLADAHVSLAAEVVQAYVDLRDRQRRLELVRRSAELERQMLDLTRQRRDRGVASDLDVERLNTQVETTRGTLIPLQAQIAESLDQLAALTGREPGALDDELGQPTPLPAVPATVAVGDPAALIAHRPDIRAAERRLASQNAQIGERTADLFPKVTLLGTLGFSASDPGHLIRSDNFSWLGVPYLQWSLLDMGRTRARIGQAEAGRDEASAHYESVVLAALRDANTALSRYGHQRDNLASLDHIEQSATRAETLTRQRYQGGTASALDLLDAERTRYQAEQNRVAGQAELVKDFAAVQKSLGLGWVERG</sequence>
<keyword evidence="2" id="KW-0449">Lipoprotein</keyword>
<evidence type="ECO:0000256" key="1">
    <source>
        <dbReference type="ARBA" id="ARBA00007613"/>
    </source>
</evidence>
<accession>A0ABP8GZV1</accession>
<protein>
    <submittedName>
        <fullName evidence="3">Efflux transporter outer membrane subunit</fullName>
    </submittedName>
</protein>
<feature type="chain" id="PRO_5044980304" evidence="2">
    <location>
        <begin position="27"/>
        <end position="482"/>
    </location>
</feature>
<evidence type="ECO:0000256" key="2">
    <source>
        <dbReference type="RuleBase" id="RU362097"/>
    </source>
</evidence>
<dbReference type="EMBL" id="BAABFO010000009">
    <property type="protein sequence ID" value="GAA4332299.1"/>
    <property type="molecule type" value="Genomic_DNA"/>
</dbReference>
<keyword evidence="4" id="KW-1185">Reference proteome</keyword>
<dbReference type="InterPro" id="IPR003423">
    <property type="entry name" value="OMP_efflux"/>
</dbReference>
<proteinExistence type="inferred from homology"/>
<dbReference type="PANTHER" id="PTHR30203:SF25">
    <property type="entry name" value="OUTER MEMBRANE PROTEIN-RELATED"/>
    <property type="match status" value="1"/>
</dbReference>
<feature type="signal peptide" evidence="2">
    <location>
        <begin position="1"/>
        <end position="26"/>
    </location>
</feature>
<comment type="subcellular location">
    <subcellularLocation>
        <location evidence="2">Cell membrane</location>
        <topology evidence="2">Lipid-anchor</topology>
    </subcellularLocation>
</comment>
<evidence type="ECO:0000313" key="4">
    <source>
        <dbReference type="Proteomes" id="UP001501671"/>
    </source>
</evidence>
<keyword evidence="2" id="KW-0812">Transmembrane</keyword>
<dbReference type="Pfam" id="PF02321">
    <property type="entry name" value="OEP"/>
    <property type="match status" value="2"/>
</dbReference>
<comment type="caution">
    <text evidence="3">The sequence shown here is derived from an EMBL/GenBank/DDBJ whole genome shotgun (WGS) entry which is preliminary data.</text>
</comment>
<keyword evidence="2" id="KW-0732">Signal</keyword>
<keyword evidence="2" id="KW-0472">Membrane</keyword>
<comment type="similarity">
    <text evidence="1 2">Belongs to the outer membrane factor (OMF) (TC 1.B.17) family.</text>
</comment>
<dbReference type="Gene3D" id="2.20.200.10">
    <property type="entry name" value="Outer membrane efflux proteins (OEP)"/>
    <property type="match status" value="1"/>
</dbReference>
<keyword evidence="2" id="KW-0564">Palmitate</keyword>
<dbReference type="SUPFAM" id="SSF56954">
    <property type="entry name" value="Outer membrane efflux proteins (OEP)"/>
    <property type="match status" value="1"/>
</dbReference>
<organism evidence="3 4">
    <name type="scientific">Pigmentiphaga soli</name>
    <dbReference type="NCBI Taxonomy" id="1007095"/>
    <lineage>
        <taxon>Bacteria</taxon>
        <taxon>Pseudomonadati</taxon>
        <taxon>Pseudomonadota</taxon>
        <taxon>Betaproteobacteria</taxon>
        <taxon>Burkholderiales</taxon>
        <taxon>Alcaligenaceae</taxon>
        <taxon>Pigmentiphaga</taxon>
    </lineage>
</organism>
<dbReference type="RefSeq" id="WP_345249303.1">
    <property type="nucleotide sequence ID" value="NZ_BAABFO010000009.1"/>
</dbReference>
<dbReference type="Gene3D" id="1.20.1600.10">
    <property type="entry name" value="Outer membrane efflux proteins (OEP)"/>
    <property type="match status" value="1"/>
</dbReference>
<dbReference type="NCBIfam" id="TIGR01845">
    <property type="entry name" value="outer_NodT"/>
    <property type="match status" value="1"/>
</dbReference>
<evidence type="ECO:0000313" key="3">
    <source>
        <dbReference type="EMBL" id="GAA4332299.1"/>
    </source>
</evidence>
<keyword evidence="2" id="KW-1134">Transmembrane beta strand</keyword>